<dbReference type="HOGENOM" id="CLU_3185730_0_0_5"/>
<dbReference type="Proteomes" id="UP000029492">
    <property type="component" value="Chromosome"/>
</dbReference>
<keyword evidence="2" id="KW-1185">Reference proteome</keyword>
<organism evidence="1 2">
    <name type="scientific">Methylobacterium oryzae CBMB20</name>
    <dbReference type="NCBI Taxonomy" id="693986"/>
    <lineage>
        <taxon>Bacteria</taxon>
        <taxon>Pseudomonadati</taxon>
        <taxon>Pseudomonadota</taxon>
        <taxon>Alphaproteobacteria</taxon>
        <taxon>Hyphomicrobiales</taxon>
        <taxon>Methylobacteriaceae</taxon>
        <taxon>Methylobacterium</taxon>
    </lineage>
</organism>
<dbReference type="KEGG" id="mor:MOC_4274"/>
<gene>
    <name evidence="1" type="ORF">MOC_4274</name>
</gene>
<dbReference type="AlphaFoldDB" id="A0A089QBT6"/>
<evidence type="ECO:0000313" key="1">
    <source>
        <dbReference type="EMBL" id="AIQ92029.1"/>
    </source>
</evidence>
<name>A0A089QBT6_9HYPH</name>
<sequence>MRHGAEQAFPNLLASHFWGNVQIIYPATPTRIVIAKGCDETNQLMG</sequence>
<proteinExistence type="predicted"/>
<accession>A0A089QBT6</accession>
<dbReference type="EMBL" id="CP003811">
    <property type="protein sequence ID" value="AIQ92029.1"/>
    <property type="molecule type" value="Genomic_DNA"/>
</dbReference>
<evidence type="ECO:0000313" key="2">
    <source>
        <dbReference type="Proteomes" id="UP000029492"/>
    </source>
</evidence>
<reference evidence="1 2" key="1">
    <citation type="journal article" date="2014" name="PLoS ONE">
        <title>Genome Information of Methylobacterium oryzae, a Plant-Probiotic Methylotroph in the Phyllosphere.</title>
        <authorList>
            <person name="Kwak M.J."/>
            <person name="Jeong H."/>
            <person name="Madhaiyan M."/>
            <person name="Lee Y."/>
            <person name="Sa T.M."/>
            <person name="Oh T.K."/>
            <person name="Kim J.F."/>
        </authorList>
    </citation>
    <scope>NUCLEOTIDE SEQUENCE [LARGE SCALE GENOMIC DNA]</scope>
    <source>
        <strain evidence="1 2">CBMB20</strain>
    </source>
</reference>
<protein>
    <submittedName>
        <fullName evidence="1">Protein of unassigned function</fullName>
    </submittedName>
</protein>